<organism evidence="2 3">
    <name type="scientific">Methanoplanus limicola DSM 2279</name>
    <dbReference type="NCBI Taxonomy" id="937775"/>
    <lineage>
        <taxon>Archaea</taxon>
        <taxon>Methanobacteriati</taxon>
        <taxon>Methanobacteriota</taxon>
        <taxon>Stenosarchaea group</taxon>
        <taxon>Methanomicrobia</taxon>
        <taxon>Methanomicrobiales</taxon>
        <taxon>Methanomicrobiaceae</taxon>
        <taxon>Methanoplanus</taxon>
    </lineage>
</organism>
<dbReference type="InParanoid" id="H1Z2N0"/>
<dbReference type="Proteomes" id="UP000005741">
    <property type="component" value="Chromosome"/>
</dbReference>
<keyword evidence="1" id="KW-0812">Transmembrane</keyword>
<keyword evidence="1" id="KW-0472">Membrane</keyword>
<name>H1Z2N0_9EURY</name>
<evidence type="ECO:0000313" key="2">
    <source>
        <dbReference type="EMBL" id="EHQ36433.1"/>
    </source>
</evidence>
<dbReference type="STRING" id="937775.Metlim_2382"/>
<reference evidence="2 3" key="1">
    <citation type="submission" date="2011-10" db="EMBL/GenBank/DDBJ databases">
        <title>The Improved High-Quality Draft genome of Methanoplanus limicola DSM 2279.</title>
        <authorList>
            <consortium name="US DOE Joint Genome Institute (JGI-PGF)"/>
            <person name="Lucas S."/>
            <person name="Copeland A."/>
            <person name="Lapidus A."/>
            <person name="Glavina del Rio T."/>
            <person name="Dalin E."/>
            <person name="Tice H."/>
            <person name="Bruce D."/>
            <person name="Goodwin L."/>
            <person name="Pitluck S."/>
            <person name="Peters L."/>
            <person name="Mikhailova N."/>
            <person name="Lu M."/>
            <person name="Kyrpides N."/>
            <person name="Mavromatis K."/>
            <person name="Ivanova N."/>
            <person name="Markowitz V."/>
            <person name="Cheng J.-F."/>
            <person name="Hugenholtz P."/>
            <person name="Woyke T."/>
            <person name="Wu D."/>
            <person name="Wirth R."/>
            <person name="Brambilla E.-M."/>
            <person name="Klenk H.-P."/>
            <person name="Eisen J.A."/>
        </authorList>
    </citation>
    <scope>NUCLEOTIDE SEQUENCE [LARGE SCALE GENOMIC DNA]</scope>
    <source>
        <strain evidence="2 3">DSM 2279</strain>
    </source>
</reference>
<accession>H1Z2N0</accession>
<feature type="transmembrane region" description="Helical" evidence="1">
    <location>
        <begin position="44"/>
        <end position="66"/>
    </location>
</feature>
<sequence>MFDLLQSPAVLLGIAGAVLTVQQNRQYRKAGYASWVAGNSLWTVSGLLTGNLNLVVQFAFFGVLAVQGIRINREDVYDKIHISNNPE</sequence>
<evidence type="ECO:0000256" key="1">
    <source>
        <dbReference type="SAM" id="Phobius"/>
    </source>
</evidence>
<proteinExistence type="predicted"/>
<keyword evidence="1" id="KW-1133">Transmembrane helix</keyword>
<keyword evidence="3" id="KW-1185">Reference proteome</keyword>
<dbReference type="HOGENOM" id="CLU_2581467_0_0_2"/>
<gene>
    <name evidence="2" type="ORF">Metlim_2382</name>
</gene>
<dbReference type="AlphaFoldDB" id="H1Z2N0"/>
<evidence type="ECO:0000313" key="3">
    <source>
        <dbReference type="Proteomes" id="UP000005741"/>
    </source>
</evidence>
<dbReference type="EMBL" id="CM001436">
    <property type="protein sequence ID" value="EHQ36433.1"/>
    <property type="molecule type" value="Genomic_DNA"/>
</dbReference>
<protein>
    <submittedName>
        <fullName evidence="2">Uncharacterized protein</fullName>
    </submittedName>
</protein>